<dbReference type="PROSITE" id="PS00138">
    <property type="entry name" value="SUBTILASE_SER"/>
    <property type="match status" value="1"/>
</dbReference>
<feature type="chain" id="PRO_5032427606" evidence="8">
    <location>
        <begin position="25"/>
        <end position="769"/>
    </location>
</feature>
<dbReference type="Pfam" id="PF00082">
    <property type="entry name" value="Peptidase_S8"/>
    <property type="match status" value="1"/>
</dbReference>
<evidence type="ECO:0000259" key="12">
    <source>
        <dbReference type="Pfam" id="PF17766"/>
    </source>
</evidence>
<dbReference type="GO" id="GO:0004252">
    <property type="term" value="F:serine-type endopeptidase activity"/>
    <property type="evidence" value="ECO:0007669"/>
    <property type="project" value="UniProtKB-UniRule"/>
</dbReference>
<dbReference type="Gene3D" id="3.50.30.30">
    <property type="match status" value="1"/>
</dbReference>
<dbReference type="InterPro" id="IPR000209">
    <property type="entry name" value="Peptidase_S8/S53_dom"/>
</dbReference>
<comment type="similarity">
    <text evidence="1 7">Belongs to the peptidase S8 family.</text>
</comment>
<feature type="signal peptide" evidence="8">
    <location>
        <begin position="1"/>
        <end position="24"/>
    </location>
</feature>
<sequence length="769" mass="82537">MAHASTTLILLLFLSFFSSTAIHGQLLQVTDDKQGYITYIVHVKRPENNTLLTDEDWIKYHHSFLPNNTLDSGEPRLVYSYRVAISGFAALLTPEEAQSMQSVDGFLHAFQDSRRRLLTTHTPDFLGLSKTAGFWPEANFGSGVIIGILDTAVDTTHPSFSDAGMPQPPHFWRGGCDQVCNNKIIGIKIFNRGRLVMSSQRGTGNGSEHGTHVASIAAGVYVDGANVLGNAEGVAAGMAPKAHLAIYQVCHDVGCAESDVIAGIDQAIYDQVDLLSVSISSSYEAELGASRPFYEDSVAIGSFSAMRQRILTVAAAGNDGPSAGTVHNDAPWILTVGASTTDRRISVKVKLGNNTDLVGESAYQPNSSKSTKALPLAFPGYQSQGGGKGCRNNSFSGMDVHGMMVLCETGFGIDNIEKGENVKNAGGAAMILLNGAEQGETTFSEAHVLPAAHLGYFASCSIVSYFNSTTDATPTAAIMFEGTRFGAHQSPAVASFSSRGPSMNNGGILKPDIIGPGVNILGAWPRKVGPADFSSTIEPNFNFLGGTSVATPHVSGIAALLKSRHPRWSPSEIKSAIMTTANTIDADDNPITDQFNNGSSIALAGLYSMGAGFLNPSKANNPGLLYNLRSHKYKRYLCGLGYTDRQVTMITQRHSMCSRYRRELGPEMLNYPSISVALGTPSVKRLSKWVRHVGEDDVVYTAKVESPAGVKVAVYPARLYFARRYQTRMFQLVLTAEGQGLRGRRVETGLLSWVSSNYVVKSPISVTFT</sequence>
<evidence type="ECO:0000313" key="14">
    <source>
        <dbReference type="Proteomes" id="UP000639772"/>
    </source>
</evidence>
<dbReference type="PROSITE" id="PS51892">
    <property type="entry name" value="SUBTILASE"/>
    <property type="match status" value="1"/>
</dbReference>
<dbReference type="GO" id="GO:0006508">
    <property type="term" value="P:proteolysis"/>
    <property type="evidence" value="ECO:0007669"/>
    <property type="project" value="UniProtKB-KW"/>
</dbReference>
<keyword evidence="4 7" id="KW-0378">Hydrolase</keyword>
<reference evidence="13 14" key="1">
    <citation type="journal article" date="2020" name="Nat. Food">
        <title>A phased Vanilla planifolia genome enables genetic improvement of flavour and production.</title>
        <authorList>
            <person name="Hasing T."/>
            <person name="Tang H."/>
            <person name="Brym M."/>
            <person name="Khazi F."/>
            <person name="Huang T."/>
            <person name="Chambers A.H."/>
        </authorList>
    </citation>
    <scope>NUCLEOTIDE SEQUENCE [LARGE SCALE GENOMIC DNA]</scope>
    <source>
        <tissue evidence="13">Leaf</tissue>
    </source>
</reference>
<dbReference type="PANTHER" id="PTHR10795">
    <property type="entry name" value="PROPROTEIN CONVERTASE SUBTILISIN/KEXIN"/>
    <property type="match status" value="1"/>
</dbReference>
<dbReference type="InterPro" id="IPR015500">
    <property type="entry name" value="Peptidase_S8_subtilisin-rel"/>
</dbReference>
<feature type="active site" description="Charge relay system" evidence="6 7">
    <location>
        <position position="209"/>
    </location>
</feature>
<evidence type="ECO:0000256" key="1">
    <source>
        <dbReference type="ARBA" id="ARBA00011073"/>
    </source>
</evidence>
<dbReference type="InterPro" id="IPR010259">
    <property type="entry name" value="S8pro/Inhibitor_I9"/>
</dbReference>
<dbReference type="AlphaFoldDB" id="A0A835UEI8"/>
<evidence type="ECO:0000256" key="3">
    <source>
        <dbReference type="ARBA" id="ARBA00022729"/>
    </source>
</evidence>
<dbReference type="EMBL" id="JADCNM010000012">
    <property type="protein sequence ID" value="KAG0458662.1"/>
    <property type="molecule type" value="Genomic_DNA"/>
</dbReference>
<dbReference type="SUPFAM" id="SSF52743">
    <property type="entry name" value="Subtilisin-like"/>
    <property type="match status" value="1"/>
</dbReference>
<dbReference type="PROSITE" id="PS00137">
    <property type="entry name" value="SUBTILASE_HIS"/>
    <property type="match status" value="1"/>
</dbReference>
<evidence type="ECO:0000256" key="2">
    <source>
        <dbReference type="ARBA" id="ARBA00022670"/>
    </source>
</evidence>
<feature type="domain" description="PA" evidence="10">
    <location>
        <begin position="386"/>
        <end position="456"/>
    </location>
</feature>
<feature type="active site" description="Charge relay system" evidence="6 7">
    <location>
        <position position="150"/>
    </location>
</feature>
<dbReference type="Proteomes" id="UP000639772">
    <property type="component" value="Chromosome 12"/>
</dbReference>
<feature type="domain" description="Subtilisin-like protease fibronectin type-III" evidence="12">
    <location>
        <begin position="669"/>
        <end position="766"/>
    </location>
</feature>
<dbReference type="Gene3D" id="3.40.50.200">
    <property type="entry name" value="Peptidase S8/S53 domain"/>
    <property type="match status" value="1"/>
</dbReference>
<feature type="domain" description="Peptidase S8/S53" evidence="9">
    <location>
        <begin position="141"/>
        <end position="585"/>
    </location>
</feature>
<evidence type="ECO:0000259" key="10">
    <source>
        <dbReference type="Pfam" id="PF02225"/>
    </source>
</evidence>
<dbReference type="Pfam" id="PF02225">
    <property type="entry name" value="PA"/>
    <property type="match status" value="1"/>
</dbReference>
<evidence type="ECO:0000256" key="8">
    <source>
        <dbReference type="SAM" id="SignalP"/>
    </source>
</evidence>
<organism evidence="13 14">
    <name type="scientific">Vanilla planifolia</name>
    <name type="common">Vanilla</name>
    <dbReference type="NCBI Taxonomy" id="51239"/>
    <lineage>
        <taxon>Eukaryota</taxon>
        <taxon>Viridiplantae</taxon>
        <taxon>Streptophyta</taxon>
        <taxon>Embryophyta</taxon>
        <taxon>Tracheophyta</taxon>
        <taxon>Spermatophyta</taxon>
        <taxon>Magnoliopsida</taxon>
        <taxon>Liliopsida</taxon>
        <taxon>Asparagales</taxon>
        <taxon>Orchidaceae</taxon>
        <taxon>Vanilloideae</taxon>
        <taxon>Vanilleae</taxon>
        <taxon>Vanilla</taxon>
    </lineage>
</organism>
<dbReference type="InterPro" id="IPR041469">
    <property type="entry name" value="Subtilisin-like_FN3"/>
</dbReference>
<dbReference type="CDD" id="cd04852">
    <property type="entry name" value="Peptidases_S8_3"/>
    <property type="match status" value="1"/>
</dbReference>
<evidence type="ECO:0000259" key="9">
    <source>
        <dbReference type="Pfam" id="PF00082"/>
    </source>
</evidence>
<gene>
    <name evidence="13" type="ORF">HPP92_021790</name>
</gene>
<evidence type="ECO:0000256" key="5">
    <source>
        <dbReference type="ARBA" id="ARBA00022825"/>
    </source>
</evidence>
<dbReference type="Pfam" id="PF05922">
    <property type="entry name" value="Inhibitor_I9"/>
    <property type="match status" value="1"/>
</dbReference>
<dbReference type="InterPro" id="IPR023828">
    <property type="entry name" value="Peptidase_S8_Ser-AS"/>
</dbReference>
<accession>A0A835UEI8</accession>
<evidence type="ECO:0000256" key="6">
    <source>
        <dbReference type="PIRSR" id="PIRSR615500-1"/>
    </source>
</evidence>
<proteinExistence type="inferred from homology"/>
<dbReference type="InterPro" id="IPR034197">
    <property type="entry name" value="Peptidases_S8_3"/>
</dbReference>
<dbReference type="CDD" id="cd02120">
    <property type="entry name" value="PA_subtilisin_like"/>
    <property type="match status" value="1"/>
</dbReference>
<dbReference type="InterPro" id="IPR022398">
    <property type="entry name" value="Peptidase_S8_His-AS"/>
</dbReference>
<dbReference type="OrthoDB" id="206201at2759"/>
<feature type="active site" description="Charge relay system" evidence="6 7">
    <location>
        <position position="548"/>
    </location>
</feature>
<dbReference type="InterPro" id="IPR037045">
    <property type="entry name" value="S8pro/Inhibitor_I9_sf"/>
</dbReference>
<dbReference type="Pfam" id="PF17766">
    <property type="entry name" value="fn3_6"/>
    <property type="match status" value="1"/>
</dbReference>
<evidence type="ECO:0000256" key="4">
    <source>
        <dbReference type="ARBA" id="ARBA00022801"/>
    </source>
</evidence>
<name>A0A835UEI8_VANPL</name>
<evidence type="ECO:0000256" key="7">
    <source>
        <dbReference type="PROSITE-ProRule" id="PRU01240"/>
    </source>
</evidence>
<evidence type="ECO:0000259" key="11">
    <source>
        <dbReference type="Pfam" id="PF05922"/>
    </source>
</evidence>
<protein>
    <submittedName>
        <fullName evidence="13">Uncharacterized protein</fullName>
    </submittedName>
</protein>
<keyword evidence="3 8" id="KW-0732">Signal</keyword>
<comment type="caution">
    <text evidence="13">The sequence shown here is derived from an EMBL/GenBank/DDBJ whole genome shotgun (WGS) entry which is preliminary data.</text>
</comment>
<dbReference type="InterPro" id="IPR045051">
    <property type="entry name" value="SBT"/>
</dbReference>
<dbReference type="InterPro" id="IPR003137">
    <property type="entry name" value="PA_domain"/>
</dbReference>
<dbReference type="InterPro" id="IPR036852">
    <property type="entry name" value="Peptidase_S8/S53_dom_sf"/>
</dbReference>
<keyword evidence="2 7" id="KW-0645">Protease</keyword>
<dbReference type="Gene3D" id="2.60.40.2310">
    <property type="match status" value="1"/>
</dbReference>
<dbReference type="PRINTS" id="PR00723">
    <property type="entry name" value="SUBTILISIN"/>
</dbReference>
<feature type="domain" description="Inhibitor I9" evidence="11">
    <location>
        <begin position="38"/>
        <end position="117"/>
    </location>
</feature>
<keyword evidence="5 7" id="KW-0720">Serine protease</keyword>
<evidence type="ECO:0000313" key="13">
    <source>
        <dbReference type="EMBL" id="KAG0458662.1"/>
    </source>
</evidence>
<dbReference type="Gene3D" id="3.30.70.80">
    <property type="entry name" value="Peptidase S8 propeptide/proteinase inhibitor I9"/>
    <property type="match status" value="1"/>
</dbReference>